<gene>
    <name evidence="1" type="ORF">PUN28_013758</name>
</gene>
<reference evidence="1 2" key="1">
    <citation type="submission" date="2023-03" db="EMBL/GenBank/DDBJ databases">
        <title>High recombination rates correlate with genetic variation in Cardiocondyla obscurior ants.</title>
        <authorList>
            <person name="Errbii M."/>
        </authorList>
    </citation>
    <scope>NUCLEOTIDE SEQUENCE [LARGE SCALE GENOMIC DNA]</scope>
    <source>
        <strain evidence="1">Alpha-2009</strain>
        <tissue evidence="1">Whole body</tissue>
    </source>
</reference>
<proteinExistence type="predicted"/>
<evidence type="ECO:0000313" key="1">
    <source>
        <dbReference type="EMBL" id="KAL0110314.1"/>
    </source>
</evidence>
<comment type="caution">
    <text evidence="1">The sequence shown here is derived from an EMBL/GenBank/DDBJ whole genome shotgun (WGS) entry which is preliminary data.</text>
</comment>
<accession>A0AAW2F5Z9</accession>
<name>A0AAW2F5Z9_9HYME</name>
<protein>
    <submittedName>
        <fullName evidence="1">Uncharacterized protein</fullName>
    </submittedName>
</protein>
<evidence type="ECO:0000313" key="2">
    <source>
        <dbReference type="Proteomes" id="UP001430953"/>
    </source>
</evidence>
<keyword evidence="2" id="KW-1185">Reference proteome</keyword>
<dbReference type="Proteomes" id="UP001430953">
    <property type="component" value="Unassembled WGS sequence"/>
</dbReference>
<sequence length="62" mass="7006">MCARSRTYGMRARSDIHVYTVEGGPCSLPFITLSRIVKYLAFHISGSFPYRINGRPTGLIDR</sequence>
<dbReference type="AlphaFoldDB" id="A0AAW2F5Z9"/>
<dbReference type="EMBL" id="JADYXP020000014">
    <property type="protein sequence ID" value="KAL0110314.1"/>
    <property type="molecule type" value="Genomic_DNA"/>
</dbReference>
<organism evidence="1 2">
    <name type="scientific">Cardiocondyla obscurior</name>
    <dbReference type="NCBI Taxonomy" id="286306"/>
    <lineage>
        <taxon>Eukaryota</taxon>
        <taxon>Metazoa</taxon>
        <taxon>Ecdysozoa</taxon>
        <taxon>Arthropoda</taxon>
        <taxon>Hexapoda</taxon>
        <taxon>Insecta</taxon>
        <taxon>Pterygota</taxon>
        <taxon>Neoptera</taxon>
        <taxon>Endopterygota</taxon>
        <taxon>Hymenoptera</taxon>
        <taxon>Apocrita</taxon>
        <taxon>Aculeata</taxon>
        <taxon>Formicoidea</taxon>
        <taxon>Formicidae</taxon>
        <taxon>Myrmicinae</taxon>
        <taxon>Cardiocondyla</taxon>
    </lineage>
</organism>